<evidence type="ECO:0000313" key="6">
    <source>
        <dbReference type="EMBL" id="TVO53999.1"/>
    </source>
</evidence>
<evidence type="ECO:0000256" key="3">
    <source>
        <dbReference type="ARBA" id="ARBA00023163"/>
    </source>
</evidence>
<evidence type="ECO:0000313" key="7">
    <source>
        <dbReference type="Proteomes" id="UP000319502"/>
    </source>
</evidence>
<evidence type="ECO:0000256" key="4">
    <source>
        <dbReference type="PROSITE-ProRule" id="PRU00335"/>
    </source>
</evidence>
<comment type="caution">
    <text evidence="6">The sequence shown here is derived from an EMBL/GenBank/DDBJ whole genome shotgun (WGS) entry which is preliminary data.</text>
</comment>
<gene>
    <name evidence="6" type="ORF">FHP91_14370</name>
</gene>
<dbReference type="Pfam" id="PF00440">
    <property type="entry name" value="TetR_N"/>
    <property type="match status" value="1"/>
</dbReference>
<dbReference type="PROSITE" id="PS50977">
    <property type="entry name" value="HTH_TETR_2"/>
    <property type="match status" value="1"/>
</dbReference>
<dbReference type="EMBL" id="VMNK01000014">
    <property type="protein sequence ID" value="TVO53999.1"/>
    <property type="molecule type" value="Genomic_DNA"/>
</dbReference>
<dbReference type="GO" id="GO:0003677">
    <property type="term" value="F:DNA binding"/>
    <property type="evidence" value="ECO:0007669"/>
    <property type="project" value="UniProtKB-UniRule"/>
</dbReference>
<dbReference type="Proteomes" id="UP000319502">
    <property type="component" value="Unassembled WGS sequence"/>
</dbReference>
<sequence length="207" mass="23087">MPPVRRRGRPPKSEGDYRETKDVLCRAGLAALTQKGFSATGIEEILKTAGVPKGSFYNFFSSKEAFGTELVRQYADNFARKLDRYFLDDSLSPLARLQAFCADAEASMARYGFRRGCLIGNLGQEMEALPEAFRAQLVDVLLDWEARTAACIEAAKVAGEISPRIDAAQWAAFFWIGWEGAVLRAKLERRGEPLQAYAKFFVMSLRA</sequence>
<dbReference type="Gene3D" id="1.10.357.10">
    <property type="entry name" value="Tetracycline Repressor, domain 2"/>
    <property type="match status" value="1"/>
</dbReference>
<dbReference type="AlphaFoldDB" id="A0A557QM72"/>
<name>A0A557QM72_9RHOO</name>
<dbReference type="InterPro" id="IPR036271">
    <property type="entry name" value="Tet_transcr_reg_TetR-rel_C_sf"/>
</dbReference>
<keyword evidence="7" id="KW-1185">Reference proteome</keyword>
<accession>A0A557QM72</accession>
<organism evidence="6 7">
    <name type="scientific">Denitromonas halophila</name>
    <dbReference type="NCBI Taxonomy" id="1629404"/>
    <lineage>
        <taxon>Bacteria</taxon>
        <taxon>Pseudomonadati</taxon>
        <taxon>Pseudomonadota</taxon>
        <taxon>Betaproteobacteria</taxon>
        <taxon>Rhodocyclales</taxon>
        <taxon>Zoogloeaceae</taxon>
        <taxon>Denitromonas</taxon>
    </lineage>
</organism>
<dbReference type="PANTHER" id="PTHR47506:SF6">
    <property type="entry name" value="HTH-TYPE TRANSCRIPTIONAL REPRESSOR NEMR"/>
    <property type="match status" value="1"/>
</dbReference>
<dbReference type="InterPro" id="IPR009057">
    <property type="entry name" value="Homeodomain-like_sf"/>
</dbReference>
<dbReference type="SUPFAM" id="SSF46689">
    <property type="entry name" value="Homeodomain-like"/>
    <property type="match status" value="1"/>
</dbReference>
<keyword evidence="2 4" id="KW-0238">DNA-binding</keyword>
<feature type="domain" description="HTH tetR-type" evidence="5">
    <location>
        <begin position="18"/>
        <end position="78"/>
    </location>
</feature>
<keyword evidence="3" id="KW-0804">Transcription</keyword>
<dbReference type="Pfam" id="PF16925">
    <property type="entry name" value="TetR_C_13"/>
    <property type="match status" value="1"/>
</dbReference>
<evidence type="ECO:0000259" key="5">
    <source>
        <dbReference type="PROSITE" id="PS50977"/>
    </source>
</evidence>
<feature type="DNA-binding region" description="H-T-H motif" evidence="4">
    <location>
        <begin position="41"/>
        <end position="60"/>
    </location>
</feature>
<dbReference type="SUPFAM" id="SSF48498">
    <property type="entry name" value="Tetracyclin repressor-like, C-terminal domain"/>
    <property type="match status" value="1"/>
</dbReference>
<protein>
    <submittedName>
        <fullName evidence="6">TetR family transcriptional regulator</fullName>
    </submittedName>
</protein>
<proteinExistence type="predicted"/>
<dbReference type="InterPro" id="IPR011075">
    <property type="entry name" value="TetR_C"/>
</dbReference>
<dbReference type="OrthoDB" id="9809772at2"/>
<reference evidence="6 7" key="1">
    <citation type="submission" date="2019-07" db="EMBL/GenBank/DDBJ databases">
        <title>The pathways for chlorine oxyanion respiration interact through the shared metabolite chlorate.</title>
        <authorList>
            <person name="Barnum T.P."/>
            <person name="Cheng Y."/>
            <person name="Hill K.A."/>
            <person name="Lucas L.N."/>
            <person name="Carlson H.K."/>
            <person name="Coates J.D."/>
        </authorList>
    </citation>
    <scope>NUCLEOTIDE SEQUENCE [LARGE SCALE GENOMIC DNA]</scope>
    <source>
        <strain evidence="6 7">SFB-3</strain>
    </source>
</reference>
<evidence type="ECO:0000256" key="1">
    <source>
        <dbReference type="ARBA" id="ARBA00023015"/>
    </source>
</evidence>
<dbReference type="PANTHER" id="PTHR47506">
    <property type="entry name" value="TRANSCRIPTIONAL REGULATORY PROTEIN"/>
    <property type="match status" value="1"/>
</dbReference>
<keyword evidence="1" id="KW-0805">Transcription regulation</keyword>
<dbReference type="InterPro" id="IPR001647">
    <property type="entry name" value="HTH_TetR"/>
</dbReference>
<evidence type="ECO:0000256" key="2">
    <source>
        <dbReference type="ARBA" id="ARBA00023125"/>
    </source>
</evidence>